<dbReference type="GO" id="GO:0019288">
    <property type="term" value="P:isopentenyl diphosphate biosynthetic process, methylerythritol 4-phosphate pathway"/>
    <property type="evidence" value="ECO:0007669"/>
    <property type="project" value="UniProtKB-UniRule"/>
</dbReference>
<feature type="active site" evidence="10">
    <location>
        <position position="10"/>
    </location>
</feature>
<dbReference type="NCBIfam" id="TIGR00154">
    <property type="entry name" value="ispE"/>
    <property type="match status" value="1"/>
</dbReference>
<gene>
    <name evidence="10" type="primary">ispE</name>
    <name evidence="13" type="ORF">SAMN05443432_101457</name>
</gene>
<dbReference type="RefSeq" id="WP_149778021.1">
    <property type="nucleotide sequence ID" value="NZ_FRCB01000001.1"/>
</dbReference>
<dbReference type="InterPro" id="IPR013750">
    <property type="entry name" value="GHMP_kinase_C_dom"/>
</dbReference>
<keyword evidence="7 10" id="KW-0067">ATP-binding</keyword>
<dbReference type="GO" id="GO:0050515">
    <property type="term" value="F:4-(cytidine 5'-diphospho)-2-C-methyl-D-erythritol kinase activity"/>
    <property type="evidence" value="ECO:0007669"/>
    <property type="project" value="UniProtKB-UniRule"/>
</dbReference>
<reference evidence="13 14" key="1">
    <citation type="submission" date="2016-11" db="EMBL/GenBank/DDBJ databases">
        <authorList>
            <person name="Varghese N."/>
            <person name="Submissions S."/>
        </authorList>
    </citation>
    <scope>NUCLEOTIDE SEQUENCE [LARGE SCALE GENOMIC DNA]</scope>
    <source>
        <strain evidence="13 14">DSM 28249</strain>
    </source>
</reference>
<dbReference type="Gene3D" id="3.30.230.10">
    <property type="match status" value="1"/>
</dbReference>
<evidence type="ECO:0000313" key="13">
    <source>
        <dbReference type="EMBL" id="SHL42304.1"/>
    </source>
</evidence>
<evidence type="ECO:0000259" key="11">
    <source>
        <dbReference type="Pfam" id="PF00288"/>
    </source>
</evidence>
<dbReference type="PANTHER" id="PTHR43527">
    <property type="entry name" value="4-DIPHOSPHOCYTIDYL-2-C-METHYL-D-ERYTHRITOL KINASE, CHLOROPLASTIC"/>
    <property type="match status" value="1"/>
</dbReference>
<dbReference type="GO" id="GO:0016114">
    <property type="term" value="P:terpenoid biosynthetic process"/>
    <property type="evidence" value="ECO:0007669"/>
    <property type="project" value="UniProtKB-UniRule"/>
</dbReference>
<evidence type="ECO:0000256" key="1">
    <source>
        <dbReference type="ARBA" id="ARBA00009684"/>
    </source>
</evidence>
<evidence type="ECO:0000256" key="9">
    <source>
        <dbReference type="ARBA" id="ARBA00032554"/>
    </source>
</evidence>
<dbReference type="UniPathway" id="UPA00056">
    <property type="reaction ID" value="UER00094"/>
</dbReference>
<accession>A0A1M7AHX1</accession>
<dbReference type="InterPro" id="IPR006204">
    <property type="entry name" value="GHMP_kinase_N_dom"/>
</dbReference>
<evidence type="ECO:0000256" key="8">
    <source>
        <dbReference type="ARBA" id="ARBA00023229"/>
    </source>
</evidence>
<evidence type="ECO:0000313" key="14">
    <source>
        <dbReference type="Proteomes" id="UP000322545"/>
    </source>
</evidence>
<dbReference type="EC" id="2.7.1.148" evidence="2 10"/>
<organism evidence="13 14">
    <name type="scientific">Roseovarius litoreus</name>
    <dbReference type="NCBI Taxonomy" id="1155722"/>
    <lineage>
        <taxon>Bacteria</taxon>
        <taxon>Pseudomonadati</taxon>
        <taxon>Pseudomonadota</taxon>
        <taxon>Alphaproteobacteria</taxon>
        <taxon>Rhodobacterales</taxon>
        <taxon>Roseobacteraceae</taxon>
        <taxon>Roseovarius</taxon>
    </lineage>
</organism>
<evidence type="ECO:0000256" key="5">
    <source>
        <dbReference type="ARBA" id="ARBA00022741"/>
    </source>
</evidence>
<comment type="pathway">
    <text evidence="10">Isoprenoid biosynthesis; isopentenyl diphosphate biosynthesis via DXP pathway; isopentenyl diphosphate from 1-deoxy-D-xylulose 5-phosphate: step 3/6.</text>
</comment>
<keyword evidence="14" id="KW-1185">Reference proteome</keyword>
<feature type="active site" evidence="10">
    <location>
        <position position="126"/>
    </location>
</feature>
<comment type="catalytic activity">
    <reaction evidence="10">
        <text>4-CDP-2-C-methyl-D-erythritol + ATP = 4-CDP-2-C-methyl-D-erythritol 2-phosphate + ADP + H(+)</text>
        <dbReference type="Rhea" id="RHEA:18437"/>
        <dbReference type="ChEBI" id="CHEBI:15378"/>
        <dbReference type="ChEBI" id="CHEBI:30616"/>
        <dbReference type="ChEBI" id="CHEBI:57823"/>
        <dbReference type="ChEBI" id="CHEBI:57919"/>
        <dbReference type="ChEBI" id="CHEBI:456216"/>
        <dbReference type="EC" id="2.7.1.148"/>
    </reaction>
</comment>
<dbReference type="InterPro" id="IPR020568">
    <property type="entry name" value="Ribosomal_Su5_D2-typ_SF"/>
</dbReference>
<proteinExistence type="inferred from homology"/>
<comment type="similarity">
    <text evidence="1 10">Belongs to the GHMP kinase family. IspE subfamily.</text>
</comment>
<evidence type="ECO:0000256" key="2">
    <source>
        <dbReference type="ARBA" id="ARBA00012052"/>
    </source>
</evidence>
<dbReference type="InterPro" id="IPR036554">
    <property type="entry name" value="GHMP_kinase_C_sf"/>
</dbReference>
<evidence type="ECO:0000256" key="7">
    <source>
        <dbReference type="ARBA" id="ARBA00022840"/>
    </source>
</evidence>
<dbReference type="GO" id="GO:0005524">
    <property type="term" value="F:ATP binding"/>
    <property type="evidence" value="ECO:0007669"/>
    <property type="project" value="UniProtKB-UniRule"/>
</dbReference>
<keyword evidence="5 10" id="KW-0547">Nucleotide-binding</keyword>
<feature type="binding site" evidence="10">
    <location>
        <begin position="89"/>
        <end position="99"/>
    </location>
    <ligand>
        <name>ATP</name>
        <dbReference type="ChEBI" id="CHEBI:30616"/>
    </ligand>
</feature>
<dbReference type="AlphaFoldDB" id="A0A1M7AHX1"/>
<dbReference type="Pfam" id="PF00288">
    <property type="entry name" value="GHMP_kinases_N"/>
    <property type="match status" value="1"/>
</dbReference>
<evidence type="ECO:0000256" key="6">
    <source>
        <dbReference type="ARBA" id="ARBA00022777"/>
    </source>
</evidence>
<evidence type="ECO:0000259" key="12">
    <source>
        <dbReference type="Pfam" id="PF08544"/>
    </source>
</evidence>
<keyword evidence="8 10" id="KW-0414">Isoprene biosynthesis</keyword>
<sequence length="277" mass="28951">MVVEAFAPAKVNLSLHVTGRRSDGYHELDSLVMFADIGDRIEVELSDSASLTVEGEMAAGVPTDGSNLVMKAQQLMGVSASIRLHKTLPNAAGLGGGSSDAAAVIRALSELSGTPLPKDVLSLGADVPACLAGQVVRMRGLGERITPVSGLPALNAVLINPNVPVPTRDVFERLETTTNAPMPDDLPQGISAAEFGRWLRDMRNDLEPPAILLQPVIAQVLGAFAVTPGCQLARMTGSGATCFGLYADRETASSAAGRLREAFPGWWVAATRLNAAD</sequence>
<keyword evidence="6 10" id="KW-0418">Kinase</keyword>
<dbReference type="EMBL" id="FRCB01000001">
    <property type="protein sequence ID" value="SHL42304.1"/>
    <property type="molecule type" value="Genomic_DNA"/>
</dbReference>
<dbReference type="HAMAP" id="MF_00061">
    <property type="entry name" value="IspE"/>
    <property type="match status" value="1"/>
</dbReference>
<dbReference type="Gene3D" id="3.30.70.890">
    <property type="entry name" value="GHMP kinase, C-terminal domain"/>
    <property type="match status" value="1"/>
</dbReference>
<protein>
    <recommendedName>
        <fullName evidence="3 10">4-diphosphocytidyl-2-C-methyl-D-erythritol kinase</fullName>
        <shortName evidence="10">CMK</shortName>
        <ecNumber evidence="2 10">2.7.1.148</ecNumber>
    </recommendedName>
    <alternativeName>
        <fullName evidence="9 10">4-(cytidine-5'-diphospho)-2-C-methyl-D-erythritol kinase</fullName>
    </alternativeName>
</protein>
<feature type="domain" description="GHMP kinase N-terminal" evidence="11">
    <location>
        <begin position="69"/>
        <end position="133"/>
    </location>
</feature>
<comment type="function">
    <text evidence="10">Catalyzes the phosphorylation of the position 2 hydroxy group of 4-diphosphocytidyl-2C-methyl-D-erythritol.</text>
</comment>
<dbReference type="SUPFAM" id="SSF55060">
    <property type="entry name" value="GHMP Kinase, C-terminal domain"/>
    <property type="match status" value="1"/>
</dbReference>
<dbReference type="Proteomes" id="UP000322545">
    <property type="component" value="Unassembled WGS sequence"/>
</dbReference>
<dbReference type="Pfam" id="PF08544">
    <property type="entry name" value="GHMP_kinases_C"/>
    <property type="match status" value="1"/>
</dbReference>
<evidence type="ECO:0000256" key="4">
    <source>
        <dbReference type="ARBA" id="ARBA00022679"/>
    </source>
</evidence>
<feature type="domain" description="GHMP kinase C-terminal" evidence="12">
    <location>
        <begin position="192"/>
        <end position="264"/>
    </location>
</feature>
<dbReference type="PANTHER" id="PTHR43527:SF2">
    <property type="entry name" value="4-DIPHOSPHOCYTIDYL-2-C-METHYL-D-ERYTHRITOL KINASE, CHLOROPLASTIC"/>
    <property type="match status" value="1"/>
</dbReference>
<name>A0A1M7AHX1_9RHOB</name>
<keyword evidence="4 10" id="KW-0808">Transferase</keyword>
<dbReference type="NCBIfam" id="NF011202">
    <property type="entry name" value="PRK14608.1"/>
    <property type="match status" value="1"/>
</dbReference>
<evidence type="ECO:0000256" key="10">
    <source>
        <dbReference type="HAMAP-Rule" id="MF_00061"/>
    </source>
</evidence>
<dbReference type="InterPro" id="IPR014721">
    <property type="entry name" value="Ribsml_uS5_D2-typ_fold_subgr"/>
</dbReference>
<dbReference type="InterPro" id="IPR004424">
    <property type="entry name" value="IspE"/>
</dbReference>
<dbReference type="SUPFAM" id="SSF54211">
    <property type="entry name" value="Ribosomal protein S5 domain 2-like"/>
    <property type="match status" value="1"/>
</dbReference>
<dbReference type="PIRSF" id="PIRSF010376">
    <property type="entry name" value="IspE"/>
    <property type="match status" value="1"/>
</dbReference>
<evidence type="ECO:0000256" key="3">
    <source>
        <dbReference type="ARBA" id="ARBA00017473"/>
    </source>
</evidence>